<comment type="caution">
    <text evidence="6">The sequence shown here is derived from an EMBL/GenBank/DDBJ whole genome shotgun (WGS) entry which is preliminary data.</text>
</comment>
<dbReference type="InterPro" id="IPR049704">
    <property type="entry name" value="Aminotrans_3_PPA_site"/>
</dbReference>
<evidence type="ECO:0000256" key="5">
    <source>
        <dbReference type="SAM" id="MobiDB-lite"/>
    </source>
</evidence>
<keyword evidence="6" id="KW-0032">Aminotransferase</keyword>
<comment type="similarity">
    <text evidence="2 4">Belongs to the class-III pyridoxal-phosphate-dependent aminotransferase family.</text>
</comment>
<keyword evidence="3 4" id="KW-0663">Pyridoxal phosphate</keyword>
<comment type="cofactor">
    <cofactor evidence="1">
        <name>pyridoxal 5'-phosphate</name>
        <dbReference type="ChEBI" id="CHEBI:597326"/>
    </cofactor>
</comment>
<dbReference type="InterPro" id="IPR015421">
    <property type="entry name" value="PyrdxlP-dep_Trfase_major"/>
</dbReference>
<evidence type="ECO:0000313" key="7">
    <source>
        <dbReference type="Proteomes" id="UP001596036"/>
    </source>
</evidence>
<evidence type="ECO:0000256" key="2">
    <source>
        <dbReference type="ARBA" id="ARBA00008954"/>
    </source>
</evidence>
<name>A0ABW0SPT7_9GAMM</name>
<dbReference type="Proteomes" id="UP001596036">
    <property type="component" value="Unassembled WGS sequence"/>
</dbReference>
<organism evidence="6 7">
    <name type="scientific">Lysobacter yangpyeongensis</name>
    <dbReference type="NCBI Taxonomy" id="346182"/>
    <lineage>
        <taxon>Bacteria</taxon>
        <taxon>Pseudomonadati</taxon>
        <taxon>Pseudomonadota</taxon>
        <taxon>Gammaproteobacteria</taxon>
        <taxon>Lysobacterales</taxon>
        <taxon>Lysobacteraceae</taxon>
        <taxon>Lysobacter</taxon>
    </lineage>
</organism>
<dbReference type="GO" id="GO:0008483">
    <property type="term" value="F:transaminase activity"/>
    <property type="evidence" value="ECO:0007669"/>
    <property type="project" value="UniProtKB-KW"/>
</dbReference>
<dbReference type="PROSITE" id="PS00600">
    <property type="entry name" value="AA_TRANSFER_CLASS_3"/>
    <property type="match status" value="1"/>
</dbReference>
<keyword evidence="6" id="KW-0808">Transferase</keyword>
<dbReference type="InterPro" id="IPR015422">
    <property type="entry name" value="PyrdxlP-dep_Trfase_small"/>
</dbReference>
<reference evidence="7" key="1">
    <citation type="journal article" date="2019" name="Int. J. Syst. Evol. Microbiol.">
        <title>The Global Catalogue of Microorganisms (GCM) 10K type strain sequencing project: providing services to taxonomists for standard genome sequencing and annotation.</title>
        <authorList>
            <consortium name="The Broad Institute Genomics Platform"/>
            <consortium name="The Broad Institute Genome Sequencing Center for Infectious Disease"/>
            <person name="Wu L."/>
            <person name="Ma J."/>
        </authorList>
    </citation>
    <scope>NUCLEOTIDE SEQUENCE [LARGE SCALE GENOMIC DNA]</scope>
    <source>
        <strain evidence="7">KACC 11407</strain>
    </source>
</reference>
<dbReference type="InterPro" id="IPR005814">
    <property type="entry name" value="Aminotrans_3"/>
</dbReference>
<feature type="region of interest" description="Disordered" evidence="5">
    <location>
        <begin position="1"/>
        <end position="34"/>
    </location>
</feature>
<evidence type="ECO:0000256" key="1">
    <source>
        <dbReference type="ARBA" id="ARBA00001933"/>
    </source>
</evidence>
<dbReference type="PANTHER" id="PTHR43094:SF1">
    <property type="entry name" value="AMINOTRANSFERASE CLASS-III"/>
    <property type="match status" value="1"/>
</dbReference>
<dbReference type="Pfam" id="PF00202">
    <property type="entry name" value="Aminotran_3"/>
    <property type="match status" value="1"/>
</dbReference>
<feature type="compositionally biased region" description="Polar residues" evidence="5">
    <location>
        <begin position="21"/>
        <end position="34"/>
    </location>
</feature>
<accession>A0ABW0SPT7</accession>
<protein>
    <submittedName>
        <fullName evidence="6">Aspartate aminotransferase family protein</fullName>
    </submittedName>
</protein>
<proteinExistence type="inferred from homology"/>
<dbReference type="InterPro" id="IPR015424">
    <property type="entry name" value="PyrdxlP-dep_Trfase"/>
</dbReference>
<dbReference type="PANTHER" id="PTHR43094">
    <property type="entry name" value="AMINOTRANSFERASE"/>
    <property type="match status" value="1"/>
</dbReference>
<dbReference type="CDD" id="cd00610">
    <property type="entry name" value="OAT_like"/>
    <property type="match status" value="1"/>
</dbReference>
<sequence length="472" mass="50477">MSGSDAAATMRDSGSERVGNDATQARPNAPSATLENDRRHLLRSWSALDGPAPLVVGAGEGAWFRDESGRRWLDFSSQLVNANVGHQHPKLIAAIKAQADTLCTIAPYHANAATSEAARLIAEVAPGDLNRVFFTNGGAEAIENAIRIARLYTGRHKILSSYRSYHGATTGAITATGDPRRWGSEPGAPGFVKFWGPYPYRSAFHAVDEAQECERALAHLADTIRVEGASSIAAILLETVVGANGILVPPDGYLQGVRALCDAHGIVLIADEVMAGFGRCGEWFAIDRWSVMPDLITFAKGVNSGYVPLGGVIMREAIGERFRTQAYPGGLTYSGHPLACAAAVACIGIYRDETLIPRARRLGEEIIGPALRAMQARHPAVGDVRGLGLFWAIELVRNRASREPLVPFNATGADAEPMGAFAAACKQRGLWPFVAANRLHVVPPLVIDEQALRDGLAIIDEALHVADGYCFD</sequence>
<dbReference type="NCBIfam" id="NF004718">
    <property type="entry name" value="PRK06062.1"/>
    <property type="match status" value="1"/>
</dbReference>
<dbReference type="RefSeq" id="WP_386755106.1">
    <property type="nucleotide sequence ID" value="NZ_JBHSNM010000003.1"/>
</dbReference>
<keyword evidence="7" id="KW-1185">Reference proteome</keyword>
<dbReference type="Gene3D" id="3.90.1150.10">
    <property type="entry name" value="Aspartate Aminotransferase, domain 1"/>
    <property type="match status" value="1"/>
</dbReference>
<evidence type="ECO:0000313" key="6">
    <source>
        <dbReference type="EMBL" id="MFC5570665.1"/>
    </source>
</evidence>
<evidence type="ECO:0000256" key="3">
    <source>
        <dbReference type="ARBA" id="ARBA00022898"/>
    </source>
</evidence>
<dbReference type="SUPFAM" id="SSF53383">
    <property type="entry name" value="PLP-dependent transferases"/>
    <property type="match status" value="1"/>
</dbReference>
<evidence type="ECO:0000256" key="4">
    <source>
        <dbReference type="RuleBase" id="RU003560"/>
    </source>
</evidence>
<dbReference type="EMBL" id="JBHSNM010000003">
    <property type="protein sequence ID" value="MFC5570665.1"/>
    <property type="molecule type" value="Genomic_DNA"/>
</dbReference>
<gene>
    <name evidence="6" type="ORF">ACFPN1_11395</name>
</gene>
<dbReference type="Gene3D" id="3.40.640.10">
    <property type="entry name" value="Type I PLP-dependent aspartate aminotransferase-like (Major domain)"/>
    <property type="match status" value="1"/>
</dbReference>